<accession>A0A2C9CY94</accession>
<organism evidence="1 2">
    <name type="scientific">Yersinia phage fHe-Yen9-03</name>
    <dbReference type="NCBI Taxonomy" id="2052743"/>
    <lineage>
        <taxon>Viruses</taxon>
        <taxon>Duplodnaviria</taxon>
        <taxon>Heunggongvirae</taxon>
        <taxon>Uroviricota</taxon>
        <taxon>Caudoviricetes</taxon>
        <taxon>Eneladusvirus</taxon>
        <taxon>Eneladusvirus Yen904</taxon>
    </lineage>
</organism>
<dbReference type="EMBL" id="LT960552">
    <property type="protein sequence ID" value="SOK58821.1"/>
    <property type="molecule type" value="Genomic_DNA"/>
</dbReference>
<dbReference type="Proteomes" id="UP000241364">
    <property type="component" value="Chromosome i"/>
</dbReference>
<evidence type="ECO:0000313" key="1">
    <source>
        <dbReference type="EMBL" id="SOK58821.1"/>
    </source>
</evidence>
<reference evidence="2" key="1">
    <citation type="submission" date="2017-10" db="EMBL/GenBank/DDBJ databases">
        <authorList>
            <person name="Skurnik M."/>
        </authorList>
    </citation>
    <scope>NUCLEOTIDE SEQUENCE [LARGE SCALE GENOMIC DNA]</scope>
    <source>
        <strain evidence="2">fHe-Yen9-03</strain>
    </source>
</reference>
<protein>
    <submittedName>
        <fullName evidence="1">Uncharacterized protein</fullName>
    </submittedName>
</protein>
<name>A0A2C9CY94_9CAUD</name>
<sequence>MRVQPIQPIIKLANSTVKNEYSKIVVDIPCSTVVSLGSYKSCDLYNSIYKQ</sequence>
<proteinExistence type="predicted"/>
<gene>
    <name evidence="1" type="primary">g013</name>
</gene>
<evidence type="ECO:0000313" key="2">
    <source>
        <dbReference type="Proteomes" id="UP000241364"/>
    </source>
</evidence>